<keyword evidence="2 10" id="KW-0409">Iron storage</keyword>
<dbReference type="GO" id="GO:0006879">
    <property type="term" value="P:intracellular iron ion homeostasis"/>
    <property type="evidence" value="ECO:0007669"/>
    <property type="project" value="UniProtKB-KW"/>
</dbReference>
<feature type="domain" description="Ferritin-like diiron" evidence="11">
    <location>
        <begin position="1"/>
        <end position="62"/>
    </location>
</feature>
<dbReference type="GO" id="GO:0008198">
    <property type="term" value="F:ferrous iron binding"/>
    <property type="evidence" value="ECO:0007669"/>
    <property type="project" value="TreeGrafter"/>
</dbReference>
<name>A0A9Q1R5B6_9SOLA</name>
<dbReference type="OrthoDB" id="186462at2759"/>
<dbReference type="InterPro" id="IPR008331">
    <property type="entry name" value="Ferritin_DPS_dom"/>
</dbReference>
<dbReference type="PANTHER" id="PTHR11431:SF126">
    <property type="entry name" value="FERRITIN-2, CHLOROPLASTIC-RELATED"/>
    <property type="match status" value="1"/>
</dbReference>
<evidence type="ECO:0000313" key="13">
    <source>
        <dbReference type="Proteomes" id="UP001152561"/>
    </source>
</evidence>
<keyword evidence="3 9" id="KW-0479">Metal-binding</keyword>
<keyword evidence="10" id="KW-0560">Oxidoreductase</keyword>
<evidence type="ECO:0000256" key="3">
    <source>
        <dbReference type="ARBA" id="ARBA00022723"/>
    </source>
</evidence>
<evidence type="ECO:0000256" key="5">
    <source>
        <dbReference type="ARBA" id="ARBA00023004"/>
    </source>
</evidence>
<dbReference type="GO" id="GO:0004322">
    <property type="term" value="F:ferroxidase activity"/>
    <property type="evidence" value="ECO:0007669"/>
    <property type="project" value="UniProtKB-EC"/>
</dbReference>
<dbReference type="Pfam" id="PF00210">
    <property type="entry name" value="Ferritin"/>
    <property type="match status" value="1"/>
</dbReference>
<reference evidence="13" key="1">
    <citation type="journal article" date="2023" name="Proc. Natl. Acad. Sci. U.S.A.">
        <title>Genomic and structural basis for evolution of tropane alkaloid biosynthesis.</title>
        <authorList>
            <person name="Wanga Y.-J."/>
            <person name="Taina T."/>
            <person name="Yua J.-Y."/>
            <person name="Lia J."/>
            <person name="Xua B."/>
            <person name="Chenc J."/>
            <person name="D'Auriad J.C."/>
            <person name="Huanga J.-P."/>
            <person name="Huanga S.-X."/>
        </authorList>
    </citation>
    <scope>NUCLEOTIDE SEQUENCE [LARGE SCALE GENOMIC DNA]</scope>
    <source>
        <strain evidence="13">cv. KIB-2019</strain>
    </source>
</reference>
<dbReference type="Proteomes" id="UP001152561">
    <property type="component" value="Unassembled WGS sequence"/>
</dbReference>
<dbReference type="PANTHER" id="PTHR11431">
    <property type="entry name" value="FERRITIN"/>
    <property type="match status" value="1"/>
</dbReference>
<dbReference type="InterPro" id="IPR001519">
    <property type="entry name" value="Ferritin"/>
</dbReference>
<comment type="similarity">
    <text evidence="1 10">Belongs to the ferritin family.</text>
</comment>
<dbReference type="Gene3D" id="1.20.1260.10">
    <property type="match status" value="1"/>
</dbReference>
<dbReference type="InterPro" id="IPR012347">
    <property type="entry name" value="Ferritin-like"/>
</dbReference>
<proteinExistence type="inferred from homology"/>
<dbReference type="PROSITE" id="PS00204">
    <property type="entry name" value="FERRITIN_2"/>
    <property type="match status" value="1"/>
</dbReference>
<evidence type="ECO:0000256" key="8">
    <source>
        <dbReference type="ARBA" id="ARBA00047990"/>
    </source>
</evidence>
<dbReference type="InterPro" id="IPR009078">
    <property type="entry name" value="Ferritin-like_SF"/>
</dbReference>
<evidence type="ECO:0000256" key="9">
    <source>
        <dbReference type="PIRSR" id="PIRSR601519-1"/>
    </source>
</evidence>
<dbReference type="InterPro" id="IPR009040">
    <property type="entry name" value="Ferritin-like_diiron"/>
</dbReference>
<comment type="subunit">
    <text evidence="7">Oligomer of 24 subunits. There are two types of subunits: L (light) chain and H (heavy) chain. The major chain can be light or heavy, depending on the species and tissue type. The functional molecule forms a roughly spherical shell with a diameter of 12 nm and contains a central cavity into which the insoluble mineral iron core is deposited.</text>
</comment>
<evidence type="ECO:0000256" key="7">
    <source>
        <dbReference type="ARBA" id="ARBA00026060"/>
    </source>
</evidence>
<dbReference type="EC" id="1.16.3.1" evidence="10"/>
<evidence type="ECO:0000256" key="4">
    <source>
        <dbReference type="ARBA" id="ARBA00022946"/>
    </source>
</evidence>
<evidence type="ECO:0000256" key="10">
    <source>
        <dbReference type="RuleBase" id="RU361145"/>
    </source>
</evidence>
<comment type="caution">
    <text evidence="12">The sequence shown here is derived from an EMBL/GenBank/DDBJ whole genome shotgun (WGS) entry which is preliminary data.</text>
</comment>
<keyword evidence="13" id="KW-1185">Reference proteome</keyword>
<evidence type="ECO:0000256" key="6">
    <source>
        <dbReference type="ARBA" id="ARBA00025111"/>
    </source>
</evidence>
<dbReference type="GO" id="GO:0006826">
    <property type="term" value="P:iron ion transport"/>
    <property type="evidence" value="ECO:0007669"/>
    <property type="project" value="InterPro"/>
</dbReference>
<organism evidence="12 13">
    <name type="scientific">Anisodus acutangulus</name>
    <dbReference type="NCBI Taxonomy" id="402998"/>
    <lineage>
        <taxon>Eukaryota</taxon>
        <taxon>Viridiplantae</taxon>
        <taxon>Streptophyta</taxon>
        <taxon>Embryophyta</taxon>
        <taxon>Tracheophyta</taxon>
        <taxon>Spermatophyta</taxon>
        <taxon>Magnoliopsida</taxon>
        <taxon>eudicotyledons</taxon>
        <taxon>Gunneridae</taxon>
        <taxon>Pentapetalae</taxon>
        <taxon>asterids</taxon>
        <taxon>lamiids</taxon>
        <taxon>Solanales</taxon>
        <taxon>Solanaceae</taxon>
        <taxon>Solanoideae</taxon>
        <taxon>Hyoscyameae</taxon>
        <taxon>Anisodus</taxon>
    </lineage>
</organism>
<evidence type="ECO:0000256" key="2">
    <source>
        <dbReference type="ARBA" id="ARBA00022434"/>
    </source>
</evidence>
<comment type="function">
    <text evidence="6">Stores iron in a soluble, non-toxic, readily available form. Important for iron homeostasis. Has ferroxidase activity. Iron is taken up in the ferrous form and deposited as ferric hydroxides after oxidation.</text>
</comment>
<comment type="catalytic activity">
    <reaction evidence="8 10">
        <text>4 Fe(2+) + O2 + 4 H(+) = 4 Fe(3+) + 2 H2O</text>
        <dbReference type="Rhea" id="RHEA:11148"/>
        <dbReference type="ChEBI" id="CHEBI:15377"/>
        <dbReference type="ChEBI" id="CHEBI:15378"/>
        <dbReference type="ChEBI" id="CHEBI:15379"/>
        <dbReference type="ChEBI" id="CHEBI:29033"/>
        <dbReference type="ChEBI" id="CHEBI:29034"/>
        <dbReference type="EC" id="1.16.3.1"/>
    </reaction>
</comment>
<sequence>MFTLFIRCYIENKRGKINYVAKVATRNNDVQLADFVESEYLQEQVESIKKISEYVAQLRRVGKGHGVWHFDQMLLHDEEVLA</sequence>
<dbReference type="SUPFAM" id="SSF47240">
    <property type="entry name" value="Ferritin-like"/>
    <property type="match status" value="1"/>
</dbReference>
<dbReference type="PROSITE" id="PS50905">
    <property type="entry name" value="FERRITIN_LIKE"/>
    <property type="match status" value="1"/>
</dbReference>
<dbReference type="GO" id="GO:0008199">
    <property type="term" value="F:ferric iron binding"/>
    <property type="evidence" value="ECO:0007669"/>
    <property type="project" value="InterPro"/>
</dbReference>
<evidence type="ECO:0000259" key="11">
    <source>
        <dbReference type="PROSITE" id="PS50905"/>
    </source>
</evidence>
<keyword evidence="5 9" id="KW-0408">Iron</keyword>
<dbReference type="AlphaFoldDB" id="A0A9Q1R5B6"/>
<evidence type="ECO:0000313" key="12">
    <source>
        <dbReference type="EMBL" id="KAJ8540476.1"/>
    </source>
</evidence>
<accession>A0A9Q1R5B6</accession>
<keyword evidence="4" id="KW-0809">Transit peptide</keyword>
<dbReference type="InterPro" id="IPR014034">
    <property type="entry name" value="Ferritin_CS"/>
</dbReference>
<comment type="function">
    <text evidence="10">Stores iron in a soluble, non-toxic, readily available form. Important for iron homeostasis. Iron is taken up in the ferrous form and deposited as ferric hydroxides after oxidation.</text>
</comment>
<gene>
    <name evidence="12" type="ORF">K7X08_030395</name>
</gene>
<evidence type="ECO:0000256" key="1">
    <source>
        <dbReference type="ARBA" id="ARBA00007513"/>
    </source>
</evidence>
<dbReference type="GO" id="GO:0005737">
    <property type="term" value="C:cytoplasm"/>
    <property type="evidence" value="ECO:0007669"/>
    <property type="project" value="TreeGrafter"/>
</dbReference>
<feature type="binding site" evidence="9">
    <location>
        <position position="44"/>
    </location>
    <ligand>
        <name>Fe cation</name>
        <dbReference type="ChEBI" id="CHEBI:24875"/>
        <label>1</label>
    </ligand>
</feature>
<protein>
    <recommendedName>
        <fullName evidence="10">Ferritin</fullName>
        <ecNumber evidence="10">1.16.3.1</ecNumber>
    </recommendedName>
</protein>
<dbReference type="EMBL" id="JAJAGQ010000016">
    <property type="protein sequence ID" value="KAJ8540476.1"/>
    <property type="molecule type" value="Genomic_DNA"/>
</dbReference>